<keyword evidence="4" id="KW-1185">Reference proteome</keyword>
<feature type="transmembrane region" description="Helical" evidence="2">
    <location>
        <begin position="185"/>
        <end position="204"/>
    </location>
</feature>
<feature type="transmembrane region" description="Helical" evidence="2">
    <location>
        <begin position="158"/>
        <end position="179"/>
    </location>
</feature>
<gene>
    <name evidence="3" type="ORF">PFICI_04879</name>
</gene>
<evidence type="ECO:0000313" key="4">
    <source>
        <dbReference type="Proteomes" id="UP000030651"/>
    </source>
</evidence>
<dbReference type="RefSeq" id="XP_007831651.1">
    <property type="nucleotide sequence ID" value="XM_007833460.1"/>
</dbReference>
<keyword evidence="2" id="KW-0812">Transmembrane</keyword>
<dbReference type="AlphaFoldDB" id="W3XA68"/>
<feature type="compositionally biased region" description="Polar residues" evidence="1">
    <location>
        <begin position="503"/>
        <end position="517"/>
    </location>
</feature>
<keyword evidence="2" id="KW-0472">Membrane</keyword>
<keyword evidence="2" id="KW-1133">Transmembrane helix</keyword>
<feature type="transmembrane region" description="Helical" evidence="2">
    <location>
        <begin position="328"/>
        <end position="347"/>
    </location>
</feature>
<dbReference type="eggNOG" id="ENOG502SH7B">
    <property type="taxonomic scope" value="Eukaryota"/>
</dbReference>
<evidence type="ECO:0000256" key="2">
    <source>
        <dbReference type="SAM" id="Phobius"/>
    </source>
</evidence>
<evidence type="ECO:0000313" key="3">
    <source>
        <dbReference type="EMBL" id="ETS83003.1"/>
    </source>
</evidence>
<dbReference type="InParanoid" id="W3XA68"/>
<feature type="region of interest" description="Disordered" evidence="1">
    <location>
        <begin position="487"/>
        <end position="558"/>
    </location>
</feature>
<dbReference type="HOGENOM" id="CLU_034489_1_0_1"/>
<feature type="compositionally biased region" description="Polar residues" evidence="1">
    <location>
        <begin position="524"/>
        <end position="549"/>
    </location>
</feature>
<sequence>MGWWATIWSAPGQNHGIWSNDNTSDDLAREWRNPSVIIATILMLSGDSVIRTALAQTAGNWYNPVCFSFGWLSYSLSTLVDVFGDGKLLPPPDYPVKVFNLASGYQRENRNWIIGRIVRDHQTWISKQEPLGDNAIRITICEAEHNRLGCLSVRYSKLHILGIITMTVQFIVASIPTILTNGQEWGVLFVTAIGTLLAIIMGSVPQWAAEKLPRGNQSPAGKLSRGGRQVPNGYILTAGNGSRDVIVIQNDKGHCMNLEELSAHESPMNSRPWLKFKRRSSGERNTELASEIWGYPKGFFITLCTSMALAIAWLLLFITIPALRGHTWFFIMVGGIGLLHNAIIAGIRRKPKQRNLPLKYKDIIVARKVMDGLMDLEMNIPGCGNLLVPEFYPGHLLKDEYEWWYEEDPNKRKKTAYDRKRIEESDRRYLPHSLGRPDGHTTFGAADIPTEAAHMKRHVHAMSREIHMENNPQGSIDQLIMTNELPSTSGAEDEASDTKALPTGQSDAKISSLQAGSNHLGEGVSSSEQPRSVSGPRQSQSDGRTNAPENLTKAPVWD</sequence>
<dbReference type="KEGG" id="pfy:PFICI_04879"/>
<organism evidence="3 4">
    <name type="scientific">Pestalotiopsis fici (strain W106-1 / CGMCC3.15140)</name>
    <dbReference type="NCBI Taxonomy" id="1229662"/>
    <lineage>
        <taxon>Eukaryota</taxon>
        <taxon>Fungi</taxon>
        <taxon>Dikarya</taxon>
        <taxon>Ascomycota</taxon>
        <taxon>Pezizomycotina</taxon>
        <taxon>Sordariomycetes</taxon>
        <taxon>Xylariomycetidae</taxon>
        <taxon>Amphisphaeriales</taxon>
        <taxon>Sporocadaceae</taxon>
        <taxon>Pestalotiopsis</taxon>
    </lineage>
</organism>
<evidence type="ECO:0000256" key="1">
    <source>
        <dbReference type="SAM" id="MobiDB-lite"/>
    </source>
</evidence>
<feature type="transmembrane region" description="Helical" evidence="2">
    <location>
        <begin position="299"/>
        <end position="322"/>
    </location>
</feature>
<dbReference type="Proteomes" id="UP000030651">
    <property type="component" value="Unassembled WGS sequence"/>
</dbReference>
<protein>
    <submittedName>
        <fullName evidence="3">Uncharacterized protein</fullName>
    </submittedName>
</protein>
<proteinExistence type="predicted"/>
<reference evidence="4" key="1">
    <citation type="journal article" date="2015" name="BMC Genomics">
        <title>Genomic and transcriptomic analysis of the endophytic fungus Pestalotiopsis fici reveals its lifestyle and high potential for synthesis of natural products.</title>
        <authorList>
            <person name="Wang X."/>
            <person name="Zhang X."/>
            <person name="Liu L."/>
            <person name="Xiang M."/>
            <person name="Wang W."/>
            <person name="Sun X."/>
            <person name="Che Y."/>
            <person name="Guo L."/>
            <person name="Liu G."/>
            <person name="Guo L."/>
            <person name="Wang C."/>
            <person name="Yin W.B."/>
            <person name="Stadler M."/>
            <person name="Zhang X."/>
            <person name="Liu X."/>
        </authorList>
    </citation>
    <scope>NUCLEOTIDE SEQUENCE [LARGE SCALE GENOMIC DNA]</scope>
    <source>
        <strain evidence="4">W106-1 / CGMCC3.15140</strain>
    </source>
</reference>
<dbReference type="EMBL" id="KI912111">
    <property type="protein sequence ID" value="ETS83003.1"/>
    <property type="molecule type" value="Genomic_DNA"/>
</dbReference>
<dbReference type="OrthoDB" id="1937642at2759"/>
<dbReference type="GeneID" id="19269892"/>
<accession>W3XA68</accession>
<name>W3XA68_PESFW</name>